<keyword evidence="12" id="KW-1185">Reference proteome</keyword>
<dbReference type="PROSITE" id="PS00636">
    <property type="entry name" value="DNAJ_1"/>
    <property type="match status" value="1"/>
</dbReference>
<dbReference type="SUPFAM" id="SSF57938">
    <property type="entry name" value="DnaJ/Hsp40 cysteine-rich domain"/>
    <property type="match status" value="1"/>
</dbReference>
<dbReference type="SUPFAM" id="SSF49493">
    <property type="entry name" value="HSP40/DnaJ peptide-binding domain"/>
    <property type="match status" value="2"/>
</dbReference>
<dbReference type="InterPro" id="IPR001623">
    <property type="entry name" value="DnaJ_domain"/>
</dbReference>
<feature type="compositionally biased region" description="Basic and acidic residues" evidence="7">
    <location>
        <begin position="400"/>
        <end position="417"/>
    </location>
</feature>
<keyword evidence="5" id="KW-0143">Chaperone</keyword>
<feature type="domain" description="J" evidence="9">
    <location>
        <begin position="22"/>
        <end position="87"/>
    </location>
</feature>
<evidence type="ECO:0000256" key="6">
    <source>
        <dbReference type="PROSITE-ProRule" id="PRU00546"/>
    </source>
</evidence>
<dbReference type="InterPro" id="IPR044713">
    <property type="entry name" value="DNJA1/2-like"/>
</dbReference>
<dbReference type="InterPro" id="IPR001305">
    <property type="entry name" value="HSP_DnaJ_Cys-rich_dom"/>
</dbReference>
<feature type="chain" id="PRO_5043956426" evidence="8">
    <location>
        <begin position="20"/>
        <end position="417"/>
    </location>
</feature>
<keyword evidence="1 6" id="KW-0479">Metal-binding</keyword>
<evidence type="ECO:0000259" key="10">
    <source>
        <dbReference type="PROSITE" id="PS51188"/>
    </source>
</evidence>
<dbReference type="PROSITE" id="PS50076">
    <property type="entry name" value="DNAJ_2"/>
    <property type="match status" value="1"/>
</dbReference>
<dbReference type="PROSITE" id="PS51188">
    <property type="entry name" value="ZF_CR"/>
    <property type="match status" value="1"/>
</dbReference>
<dbReference type="SMART" id="SM00271">
    <property type="entry name" value="DnaJ"/>
    <property type="match status" value="1"/>
</dbReference>
<dbReference type="FunFam" id="2.10.230.10:FF:000001">
    <property type="entry name" value="DnaJ subfamily A member 2"/>
    <property type="match status" value="1"/>
</dbReference>
<sequence>MLFLPALALICLLPLLALCAEDYYTLLGIDKSASERQIKKAYRTLSKKYHPDKNPANDTAHQKFVEIAEAYEVLIDADVRKIYDQHGHEGVKQHQQGGHRPGGGGHDPFDLFSRFFGGGGHFGGGGQGGQRRGPSMEVRIHVPLRNFYTGAAHDFKVEKQAICEKCEGSGSEDGQRDTCAKCNGQGMVIQKHMIAPGLFQQMQMQCDACAGKGSTVKHKCKVCGGSRHVRAEEAFELVVEKGMPDGARVTYEGEADESPDYVAGDLIVHLMQQEPARGGEEEGGRTDGTFFRRKGDHLFWREVLSLREAWMGDWTRNLTHLDGHIVQLSRKRGVVVQPGAVEVVDGEGMPVWRHEDGPEYGNLHVEYTVVLPDQLDQGVEKEFWGVWEKWRKKNKGGVQLDRDSGRPTPKEHGHEEL</sequence>
<dbReference type="Pfam" id="PF00226">
    <property type="entry name" value="DnaJ"/>
    <property type="match status" value="1"/>
</dbReference>
<dbReference type="PRINTS" id="PR00625">
    <property type="entry name" value="JDOMAIN"/>
</dbReference>
<dbReference type="InterPro" id="IPR036869">
    <property type="entry name" value="J_dom_sf"/>
</dbReference>
<dbReference type="Pfam" id="PF00684">
    <property type="entry name" value="DnaJ_CXXCXGXG"/>
    <property type="match status" value="1"/>
</dbReference>
<keyword evidence="8" id="KW-0732">Signal</keyword>
<dbReference type="AlphaFoldDB" id="A0AAV9J323"/>
<dbReference type="GO" id="GO:0006457">
    <property type="term" value="P:protein folding"/>
    <property type="evidence" value="ECO:0007669"/>
    <property type="project" value="InterPro"/>
</dbReference>
<dbReference type="InterPro" id="IPR002939">
    <property type="entry name" value="DnaJ_C"/>
</dbReference>
<keyword evidence="3 6" id="KW-0863">Zinc-finger</keyword>
<gene>
    <name evidence="11" type="ORF">LTR36_000870</name>
</gene>
<dbReference type="SUPFAM" id="SSF46565">
    <property type="entry name" value="Chaperone J-domain"/>
    <property type="match status" value="1"/>
</dbReference>
<dbReference type="CDD" id="cd10747">
    <property type="entry name" value="DnaJ_C"/>
    <property type="match status" value="1"/>
</dbReference>
<reference evidence="11 12" key="1">
    <citation type="submission" date="2021-11" db="EMBL/GenBank/DDBJ databases">
        <title>Black yeast isolated from Biological Soil Crust.</title>
        <authorList>
            <person name="Kurbessoian T."/>
        </authorList>
    </citation>
    <scope>NUCLEOTIDE SEQUENCE [LARGE SCALE GENOMIC DNA]</scope>
    <source>
        <strain evidence="11 12">CCFEE 5522</strain>
    </source>
</reference>
<dbReference type="Gene3D" id="2.10.230.10">
    <property type="entry name" value="Heat shock protein DnaJ, cysteine-rich domain"/>
    <property type="match status" value="1"/>
</dbReference>
<dbReference type="Gene3D" id="1.10.287.110">
    <property type="entry name" value="DnaJ domain"/>
    <property type="match status" value="1"/>
</dbReference>
<keyword evidence="2" id="KW-0677">Repeat</keyword>
<keyword evidence="4 6" id="KW-0862">Zinc</keyword>
<evidence type="ECO:0000256" key="1">
    <source>
        <dbReference type="ARBA" id="ARBA00022723"/>
    </source>
</evidence>
<proteinExistence type="predicted"/>
<name>A0AAV9J323_9PEZI</name>
<dbReference type="Pfam" id="PF01556">
    <property type="entry name" value="DnaJ_C"/>
    <property type="match status" value="1"/>
</dbReference>
<evidence type="ECO:0000256" key="3">
    <source>
        <dbReference type="ARBA" id="ARBA00022771"/>
    </source>
</evidence>
<evidence type="ECO:0000259" key="9">
    <source>
        <dbReference type="PROSITE" id="PS50076"/>
    </source>
</evidence>
<dbReference type="InterPro" id="IPR008971">
    <property type="entry name" value="HSP40/DnaJ_pept-bd"/>
</dbReference>
<evidence type="ECO:0000313" key="12">
    <source>
        <dbReference type="Proteomes" id="UP001324427"/>
    </source>
</evidence>
<dbReference type="PANTHER" id="PTHR43888">
    <property type="entry name" value="DNAJ-LIKE-2, ISOFORM A-RELATED"/>
    <property type="match status" value="1"/>
</dbReference>
<evidence type="ECO:0000256" key="7">
    <source>
        <dbReference type="SAM" id="MobiDB-lite"/>
    </source>
</evidence>
<dbReference type="Proteomes" id="UP001324427">
    <property type="component" value="Unassembled WGS sequence"/>
</dbReference>
<protein>
    <submittedName>
        <fullName evidence="11">Uncharacterized protein</fullName>
    </submittedName>
</protein>
<organism evidence="11 12">
    <name type="scientific">Oleoguttula mirabilis</name>
    <dbReference type="NCBI Taxonomy" id="1507867"/>
    <lineage>
        <taxon>Eukaryota</taxon>
        <taxon>Fungi</taxon>
        <taxon>Dikarya</taxon>
        <taxon>Ascomycota</taxon>
        <taxon>Pezizomycotina</taxon>
        <taxon>Dothideomycetes</taxon>
        <taxon>Dothideomycetidae</taxon>
        <taxon>Mycosphaerellales</taxon>
        <taxon>Teratosphaeriaceae</taxon>
        <taxon>Oleoguttula</taxon>
    </lineage>
</organism>
<feature type="signal peptide" evidence="8">
    <location>
        <begin position="1"/>
        <end position="19"/>
    </location>
</feature>
<dbReference type="InterPro" id="IPR036410">
    <property type="entry name" value="HSP_DnaJ_Cys-rich_dom_sf"/>
</dbReference>
<evidence type="ECO:0000256" key="8">
    <source>
        <dbReference type="SAM" id="SignalP"/>
    </source>
</evidence>
<evidence type="ECO:0000256" key="2">
    <source>
        <dbReference type="ARBA" id="ARBA00022737"/>
    </source>
</evidence>
<dbReference type="Gene3D" id="2.60.260.20">
    <property type="entry name" value="Urease metallochaperone UreE, N-terminal domain"/>
    <property type="match status" value="2"/>
</dbReference>
<feature type="domain" description="CR-type" evidence="10">
    <location>
        <begin position="150"/>
        <end position="232"/>
    </location>
</feature>
<dbReference type="CDD" id="cd06257">
    <property type="entry name" value="DnaJ"/>
    <property type="match status" value="1"/>
</dbReference>
<dbReference type="GO" id="GO:0008270">
    <property type="term" value="F:zinc ion binding"/>
    <property type="evidence" value="ECO:0007669"/>
    <property type="project" value="UniProtKB-KW"/>
</dbReference>
<feature type="zinc finger region" description="CR-type" evidence="6">
    <location>
        <begin position="150"/>
        <end position="232"/>
    </location>
</feature>
<accession>A0AAV9J323</accession>
<dbReference type="EMBL" id="JAVFHQ010000107">
    <property type="protein sequence ID" value="KAK4539242.1"/>
    <property type="molecule type" value="Genomic_DNA"/>
</dbReference>
<evidence type="ECO:0000256" key="5">
    <source>
        <dbReference type="ARBA" id="ARBA00023186"/>
    </source>
</evidence>
<comment type="caution">
    <text evidence="11">The sequence shown here is derived from an EMBL/GenBank/DDBJ whole genome shotgun (WGS) entry which is preliminary data.</text>
</comment>
<evidence type="ECO:0000313" key="11">
    <source>
        <dbReference type="EMBL" id="KAK4539242.1"/>
    </source>
</evidence>
<dbReference type="InterPro" id="IPR018253">
    <property type="entry name" value="DnaJ_domain_CS"/>
</dbReference>
<feature type="region of interest" description="Disordered" evidence="7">
    <location>
        <begin position="393"/>
        <end position="417"/>
    </location>
</feature>
<dbReference type="CDD" id="cd10719">
    <property type="entry name" value="DnaJ_zf"/>
    <property type="match status" value="1"/>
</dbReference>
<dbReference type="GO" id="GO:0030544">
    <property type="term" value="F:Hsp70 protein binding"/>
    <property type="evidence" value="ECO:0007669"/>
    <property type="project" value="InterPro"/>
</dbReference>
<evidence type="ECO:0000256" key="4">
    <source>
        <dbReference type="ARBA" id="ARBA00022833"/>
    </source>
</evidence>
<dbReference type="GO" id="GO:0051082">
    <property type="term" value="F:unfolded protein binding"/>
    <property type="evidence" value="ECO:0007669"/>
    <property type="project" value="InterPro"/>
</dbReference>